<dbReference type="GO" id="GO:0003677">
    <property type="term" value="F:DNA binding"/>
    <property type="evidence" value="ECO:0007669"/>
    <property type="project" value="InterPro"/>
</dbReference>
<evidence type="ECO:0000259" key="2">
    <source>
        <dbReference type="Pfam" id="PF01548"/>
    </source>
</evidence>
<sequence length="312" mass="34218">MTQQTFIGVDVAKSWLDIHHPRRKPERIENTPKGARAFARQAAQEGAWIIFEASGGYDRVLREALEAAGVRFSRVNPRQARDFARAMGVLGKTDQVDARMLAELGTRLQPPPTEPLPASRRALQAYTARRRQLVGLRKQEDTRLKQTADPDVRADIRSLIAVLERRIEKIEKEMLQIVQADTELAEVNDILQSAPGVGPIVAATLIAELPELGRVDRRAIAALAGLAPVARDSGKRSGPRAIEGGRPVVRTILYLAGLHASRASSTFNVFRRRLEGAGKRPKAAIIATARKLLVTLNAMIASGRRYVPQGSS</sequence>
<organism evidence="4 5">
    <name type="scientific">Phreatobacter oligotrophus</name>
    <dbReference type="NCBI Taxonomy" id="1122261"/>
    <lineage>
        <taxon>Bacteria</taxon>
        <taxon>Pseudomonadati</taxon>
        <taxon>Pseudomonadota</taxon>
        <taxon>Alphaproteobacteria</taxon>
        <taxon>Hyphomicrobiales</taxon>
        <taxon>Phreatobacteraceae</taxon>
        <taxon>Phreatobacter</taxon>
    </lineage>
</organism>
<keyword evidence="1" id="KW-0175">Coiled coil</keyword>
<evidence type="ECO:0000256" key="1">
    <source>
        <dbReference type="SAM" id="Coils"/>
    </source>
</evidence>
<dbReference type="InterPro" id="IPR003346">
    <property type="entry name" value="Transposase_20"/>
</dbReference>
<accession>A0A2T4Y6K3</accession>
<dbReference type="RefSeq" id="WP_108179820.1">
    <property type="nucleotide sequence ID" value="NZ_PZZL01000064.1"/>
</dbReference>
<feature type="coiled-coil region" evidence="1">
    <location>
        <begin position="153"/>
        <end position="180"/>
    </location>
</feature>
<dbReference type="InterPro" id="IPR047650">
    <property type="entry name" value="Transpos_IS110"/>
</dbReference>
<dbReference type="OrthoDB" id="8261795at2"/>
<gene>
    <name evidence="4" type="ORF">C8P69_1641</name>
</gene>
<proteinExistence type="predicted"/>
<keyword evidence="5" id="KW-1185">Reference proteome</keyword>
<dbReference type="Pfam" id="PF02371">
    <property type="entry name" value="Transposase_20"/>
    <property type="match status" value="1"/>
</dbReference>
<evidence type="ECO:0000313" key="5">
    <source>
        <dbReference type="Proteomes" id="UP000241808"/>
    </source>
</evidence>
<feature type="domain" description="Transposase IS110-like N-terminal" evidence="2">
    <location>
        <begin position="8"/>
        <end position="147"/>
    </location>
</feature>
<dbReference type="GO" id="GO:0004803">
    <property type="term" value="F:transposase activity"/>
    <property type="evidence" value="ECO:0007669"/>
    <property type="project" value="InterPro"/>
</dbReference>
<reference evidence="4 5" key="1">
    <citation type="submission" date="2018-04" db="EMBL/GenBank/DDBJ databases">
        <title>Genomic Encyclopedia of Archaeal and Bacterial Type Strains, Phase II (KMG-II): from individual species to whole genera.</title>
        <authorList>
            <person name="Goeker M."/>
        </authorList>
    </citation>
    <scope>NUCLEOTIDE SEQUENCE [LARGE SCALE GENOMIC DNA]</scope>
    <source>
        <strain evidence="4 5">DSM 25521</strain>
    </source>
</reference>
<dbReference type="Pfam" id="PF01548">
    <property type="entry name" value="DEDD_Tnp_IS110"/>
    <property type="match status" value="1"/>
</dbReference>
<evidence type="ECO:0000313" key="4">
    <source>
        <dbReference type="EMBL" id="PTM38106.1"/>
    </source>
</evidence>
<feature type="domain" description="Transposase IS116/IS110/IS902 C-terminal" evidence="3">
    <location>
        <begin position="189"/>
        <end position="267"/>
    </location>
</feature>
<name>A0A2T4Y6K3_9HYPH</name>
<comment type="caution">
    <text evidence="4">The sequence shown here is derived from an EMBL/GenBank/DDBJ whole genome shotgun (WGS) entry which is preliminary data.</text>
</comment>
<dbReference type="GO" id="GO:0006313">
    <property type="term" value="P:DNA transposition"/>
    <property type="evidence" value="ECO:0007669"/>
    <property type="project" value="InterPro"/>
</dbReference>
<dbReference type="PANTHER" id="PTHR33055">
    <property type="entry name" value="TRANSPOSASE FOR INSERTION SEQUENCE ELEMENT IS1111A"/>
    <property type="match status" value="1"/>
</dbReference>
<dbReference type="NCBIfam" id="NF033542">
    <property type="entry name" value="transpos_IS110"/>
    <property type="match status" value="1"/>
</dbReference>
<evidence type="ECO:0000259" key="3">
    <source>
        <dbReference type="Pfam" id="PF02371"/>
    </source>
</evidence>
<dbReference type="InterPro" id="IPR002525">
    <property type="entry name" value="Transp_IS110-like_N"/>
</dbReference>
<dbReference type="AlphaFoldDB" id="A0A2T4Y6K3"/>
<dbReference type="PANTHER" id="PTHR33055:SF13">
    <property type="entry name" value="TRANSPOSASE"/>
    <property type="match status" value="1"/>
</dbReference>
<dbReference type="Proteomes" id="UP000241808">
    <property type="component" value="Unassembled WGS sequence"/>
</dbReference>
<dbReference type="EMBL" id="PZZL01000064">
    <property type="protein sequence ID" value="PTM38106.1"/>
    <property type="molecule type" value="Genomic_DNA"/>
</dbReference>
<protein>
    <submittedName>
        <fullName evidence="4">Transposase</fullName>
    </submittedName>
</protein>